<evidence type="ECO:0000313" key="1">
    <source>
        <dbReference type="EMBL" id="KKS17224.1"/>
    </source>
</evidence>
<protein>
    <submittedName>
        <fullName evidence="1">Uncharacterized protein</fullName>
    </submittedName>
</protein>
<accession>A0A0G0WWW2</accession>
<organism evidence="1 2">
    <name type="scientific">candidate division WWE3 bacterium GW2011_GWB1_41_6</name>
    <dbReference type="NCBI Taxonomy" id="1619112"/>
    <lineage>
        <taxon>Bacteria</taxon>
        <taxon>Katanobacteria</taxon>
    </lineage>
</organism>
<gene>
    <name evidence="1" type="ORF">UU72_C0005G0031</name>
</gene>
<dbReference type="AlphaFoldDB" id="A0A0G0WWW2"/>
<dbReference type="Proteomes" id="UP000034163">
    <property type="component" value="Unassembled WGS sequence"/>
</dbReference>
<proteinExistence type="predicted"/>
<evidence type="ECO:0000313" key="2">
    <source>
        <dbReference type="Proteomes" id="UP000034163"/>
    </source>
</evidence>
<dbReference type="EMBL" id="LCBS01000005">
    <property type="protein sequence ID" value="KKS17224.1"/>
    <property type="molecule type" value="Genomic_DNA"/>
</dbReference>
<name>A0A0G0WWW2_UNCKA</name>
<comment type="caution">
    <text evidence="1">The sequence shown here is derived from an EMBL/GenBank/DDBJ whole genome shotgun (WGS) entry which is preliminary data.</text>
</comment>
<sequence length="97" mass="11147">MSKKTELKLGTVEYEVPLYVGARIISIYVFEERDCVYVSFEFKGILGFTKPWLNTVRHALVAKALEAIRKFADDLSITVPVNPETEFYAQTLWISLK</sequence>
<reference evidence="1 2" key="1">
    <citation type="journal article" date="2015" name="Nature">
        <title>rRNA introns, odd ribosomes, and small enigmatic genomes across a large radiation of phyla.</title>
        <authorList>
            <person name="Brown C.T."/>
            <person name="Hug L.A."/>
            <person name="Thomas B.C."/>
            <person name="Sharon I."/>
            <person name="Castelle C.J."/>
            <person name="Singh A."/>
            <person name="Wilkins M.J."/>
            <person name="Williams K.H."/>
            <person name="Banfield J.F."/>
        </authorList>
    </citation>
    <scope>NUCLEOTIDE SEQUENCE [LARGE SCALE GENOMIC DNA]</scope>
</reference>